<dbReference type="AlphaFoldDB" id="A0AA38JTY8"/>
<feature type="chain" id="PRO_5041373472" evidence="2">
    <location>
        <begin position="22"/>
        <end position="86"/>
    </location>
</feature>
<evidence type="ECO:0000313" key="4">
    <source>
        <dbReference type="Proteomes" id="UP001176059"/>
    </source>
</evidence>
<evidence type="ECO:0000256" key="1">
    <source>
        <dbReference type="SAM" id="MobiDB-lite"/>
    </source>
</evidence>
<organism evidence="3 4">
    <name type="scientific">Lentinula guzmanii</name>
    <dbReference type="NCBI Taxonomy" id="2804957"/>
    <lineage>
        <taxon>Eukaryota</taxon>
        <taxon>Fungi</taxon>
        <taxon>Dikarya</taxon>
        <taxon>Basidiomycota</taxon>
        <taxon>Agaricomycotina</taxon>
        <taxon>Agaricomycetes</taxon>
        <taxon>Agaricomycetidae</taxon>
        <taxon>Agaricales</taxon>
        <taxon>Marasmiineae</taxon>
        <taxon>Omphalotaceae</taxon>
        <taxon>Lentinula</taxon>
    </lineage>
</organism>
<feature type="compositionally biased region" description="Pro residues" evidence="1">
    <location>
        <begin position="64"/>
        <end position="75"/>
    </location>
</feature>
<dbReference type="EMBL" id="JANVFO010000002">
    <property type="protein sequence ID" value="KAJ3737263.1"/>
    <property type="molecule type" value="Genomic_DNA"/>
</dbReference>
<dbReference type="Proteomes" id="UP001176059">
    <property type="component" value="Unassembled WGS sequence"/>
</dbReference>
<gene>
    <name evidence="3" type="ORF">DFJ43DRAFT_1046899</name>
</gene>
<reference evidence="3" key="2">
    <citation type="journal article" date="2023" name="Proc. Natl. Acad. Sci. U.S.A.">
        <title>A global phylogenomic analysis of the shiitake genus Lentinula.</title>
        <authorList>
            <person name="Sierra-Patev S."/>
            <person name="Min B."/>
            <person name="Naranjo-Ortiz M."/>
            <person name="Looney B."/>
            <person name="Konkel Z."/>
            <person name="Slot J.C."/>
            <person name="Sakamoto Y."/>
            <person name="Steenwyk J.L."/>
            <person name="Rokas A."/>
            <person name="Carro J."/>
            <person name="Camarero S."/>
            <person name="Ferreira P."/>
            <person name="Molpeceres G."/>
            <person name="Ruiz-Duenas F.J."/>
            <person name="Serrano A."/>
            <person name="Henrissat B."/>
            <person name="Drula E."/>
            <person name="Hughes K.W."/>
            <person name="Mata J.L."/>
            <person name="Ishikawa N.K."/>
            <person name="Vargas-Isla R."/>
            <person name="Ushijima S."/>
            <person name="Smith C.A."/>
            <person name="Donoghue J."/>
            <person name="Ahrendt S."/>
            <person name="Andreopoulos W."/>
            <person name="He G."/>
            <person name="LaButti K."/>
            <person name="Lipzen A."/>
            <person name="Ng V."/>
            <person name="Riley R."/>
            <person name="Sandor L."/>
            <person name="Barry K."/>
            <person name="Martinez A.T."/>
            <person name="Xiao Y."/>
            <person name="Gibbons J.G."/>
            <person name="Terashima K."/>
            <person name="Grigoriev I.V."/>
            <person name="Hibbett D."/>
        </authorList>
    </citation>
    <scope>NUCLEOTIDE SEQUENCE</scope>
    <source>
        <strain evidence="3">ET3784</strain>
    </source>
</reference>
<sequence length="86" mass="10017">MRMSIQLCSQFLISLFFQVRQVIISLKKFRIFMISITLINRNCPLCYLPFTQSCNSKRLMNPNPTNPTHPLPPPHHYPHPSLHSSP</sequence>
<feature type="signal peptide" evidence="2">
    <location>
        <begin position="1"/>
        <end position="21"/>
    </location>
</feature>
<evidence type="ECO:0000313" key="3">
    <source>
        <dbReference type="EMBL" id="KAJ3737263.1"/>
    </source>
</evidence>
<evidence type="ECO:0000256" key="2">
    <source>
        <dbReference type="SAM" id="SignalP"/>
    </source>
</evidence>
<protein>
    <submittedName>
        <fullName evidence="3">Uncharacterized protein</fullName>
    </submittedName>
</protein>
<accession>A0AA38JTY8</accession>
<reference evidence="3" key="1">
    <citation type="submission" date="2022-08" db="EMBL/GenBank/DDBJ databases">
        <authorList>
            <consortium name="DOE Joint Genome Institute"/>
            <person name="Min B."/>
            <person name="Sierra-Patev S."/>
            <person name="Naranjo-Ortiz M."/>
            <person name="Looney B."/>
            <person name="Konkel Z."/>
            <person name="Slot J.C."/>
            <person name="Sakamoto Y."/>
            <person name="Steenwyk J.L."/>
            <person name="Rokas A."/>
            <person name="Carro J."/>
            <person name="Camarero S."/>
            <person name="Ferreira P."/>
            <person name="Molpeceres G."/>
            <person name="Ruiz-duenas F.J."/>
            <person name="Serrano A."/>
            <person name="Henrissat B."/>
            <person name="Drula E."/>
            <person name="Hughes K.W."/>
            <person name="Mata J.L."/>
            <person name="Ishikawa N.K."/>
            <person name="Vargas-Isla R."/>
            <person name="Ushijima S."/>
            <person name="Smith C.A."/>
            <person name="Ahrendt S."/>
            <person name="Andreopoulos W."/>
            <person name="He G."/>
            <person name="LaButti K."/>
            <person name="Lipzen A."/>
            <person name="Ng V."/>
            <person name="Riley R."/>
            <person name="Sandor L."/>
            <person name="Barry K."/>
            <person name="Martinez A.T."/>
            <person name="Xiao Y."/>
            <person name="Gibbons J.G."/>
            <person name="Terashima K."/>
            <person name="Hibbett D.S."/>
            <person name="Grigoriev I.V."/>
        </authorList>
    </citation>
    <scope>NUCLEOTIDE SEQUENCE</scope>
    <source>
        <strain evidence="3">ET3784</strain>
    </source>
</reference>
<proteinExistence type="predicted"/>
<keyword evidence="2" id="KW-0732">Signal</keyword>
<keyword evidence="4" id="KW-1185">Reference proteome</keyword>
<feature type="region of interest" description="Disordered" evidence="1">
    <location>
        <begin position="59"/>
        <end position="86"/>
    </location>
</feature>
<comment type="caution">
    <text evidence="3">The sequence shown here is derived from an EMBL/GenBank/DDBJ whole genome shotgun (WGS) entry which is preliminary data.</text>
</comment>
<name>A0AA38JTY8_9AGAR</name>